<evidence type="ECO:0000313" key="1">
    <source>
        <dbReference type="EMBL" id="AIK96004.1"/>
    </source>
</evidence>
<dbReference type="Proteomes" id="UP000028926">
    <property type="component" value="Chromosome"/>
</dbReference>
<dbReference type="OrthoDB" id="9836741at2"/>
<dbReference type="RefSeq" id="WP_038463820.1">
    <property type="nucleotide sequence ID" value="NZ_CP008941.1"/>
</dbReference>
<evidence type="ECO:0000313" key="2">
    <source>
        <dbReference type="Proteomes" id="UP000028926"/>
    </source>
</evidence>
<protein>
    <submittedName>
        <fullName evidence="1">Uncharacterized protein</fullName>
    </submittedName>
</protein>
<organism evidence="1 2">
    <name type="scientific">Candidatus Odyssella acanthamoebae</name>
    <dbReference type="NCBI Taxonomy" id="91604"/>
    <lineage>
        <taxon>Bacteria</taxon>
        <taxon>Pseudomonadati</taxon>
        <taxon>Pseudomonadota</taxon>
        <taxon>Alphaproteobacteria</taxon>
        <taxon>Holosporales</taxon>
        <taxon>Candidatus Paracaedibacteraceae</taxon>
        <taxon>Candidatus Odyssella</taxon>
    </lineage>
</organism>
<keyword evidence="2" id="KW-1185">Reference proteome</keyword>
<dbReference type="KEGG" id="paca:ID47_03490"/>
<sequence length="135" mass="16086">MKNHNINSWLQHKRLALIGSDSFIPKDYGHLLWHWGVIDDKMRSFLKRYGRLRGLVLVSQGRVVTWTHGRHLYPGRSFRLPKEESMKIEGQWRKMVATLKLKDISLLDWLTQEPIDYNTTRQDIVKRFKSMSQSH</sequence>
<dbReference type="STRING" id="91604.ID47_03490"/>
<name>A0A077AVE0_9PROT</name>
<dbReference type="HOGENOM" id="CLU_1881958_0_0_5"/>
<dbReference type="eggNOG" id="ENOG50319EJ">
    <property type="taxonomic scope" value="Bacteria"/>
</dbReference>
<dbReference type="AlphaFoldDB" id="A0A077AVE0"/>
<accession>A0A077AVE0</accession>
<gene>
    <name evidence="1" type="ORF">ID47_03490</name>
</gene>
<proteinExistence type="predicted"/>
<dbReference type="EMBL" id="CP008941">
    <property type="protein sequence ID" value="AIK96004.1"/>
    <property type="molecule type" value="Genomic_DNA"/>
</dbReference>
<reference evidence="1 2" key="1">
    <citation type="submission" date="2014-07" db="EMBL/GenBank/DDBJ databases">
        <title>Comparative genomic insights into amoeba endosymbionts belonging to the families of Holosporaceae and Candidatus Midichloriaceae within Rickettsiales.</title>
        <authorList>
            <person name="Wang Z."/>
            <person name="Wu M."/>
        </authorList>
    </citation>
    <scope>NUCLEOTIDE SEQUENCE [LARGE SCALE GENOMIC DNA]</scope>
    <source>
        <strain evidence="1">PRA3</strain>
    </source>
</reference>